<dbReference type="Gene3D" id="1.10.510.10">
    <property type="entry name" value="Transferase(Phosphotransferase) domain 1"/>
    <property type="match status" value="1"/>
</dbReference>
<feature type="region of interest" description="Disordered" evidence="1">
    <location>
        <begin position="1"/>
        <end position="23"/>
    </location>
</feature>
<proteinExistence type="predicted"/>
<dbReference type="Pfam" id="PF00069">
    <property type="entry name" value="Pkinase"/>
    <property type="match status" value="1"/>
</dbReference>
<accession>A0ABM3RB09</accession>
<dbReference type="InterPro" id="IPR000719">
    <property type="entry name" value="Prot_kinase_dom"/>
</dbReference>
<evidence type="ECO:0000259" key="2">
    <source>
        <dbReference type="PROSITE" id="PS50011"/>
    </source>
</evidence>
<reference evidence="3" key="1">
    <citation type="journal article" date="2021" name="Nat. Commun.">
        <title>Genomic analyses provide insights into spinach domestication and the genetic basis of agronomic traits.</title>
        <authorList>
            <person name="Cai X."/>
            <person name="Sun X."/>
            <person name="Xu C."/>
            <person name="Sun H."/>
            <person name="Wang X."/>
            <person name="Ge C."/>
            <person name="Zhang Z."/>
            <person name="Wang Q."/>
            <person name="Fei Z."/>
            <person name="Jiao C."/>
            <person name="Wang Q."/>
        </authorList>
    </citation>
    <scope>NUCLEOTIDE SEQUENCE [LARGE SCALE GENOMIC DNA]</scope>
    <source>
        <strain evidence="3">cv. Varoflay</strain>
    </source>
</reference>
<dbReference type="Proteomes" id="UP000813463">
    <property type="component" value="Chromosome 1"/>
</dbReference>
<organism evidence="3 4">
    <name type="scientific">Spinacia oleracea</name>
    <name type="common">Spinach</name>
    <dbReference type="NCBI Taxonomy" id="3562"/>
    <lineage>
        <taxon>Eukaryota</taxon>
        <taxon>Viridiplantae</taxon>
        <taxon>Streptophyta</taxon>
        <taxon>Embryophyta</taxon>
        <taxon>Tracheophyta</taxon>
        <taxon>Spermatophyta</taxon>
        <taxon>Magnoliopsida</taxon>
        <taxon>eudicotyledons</taxon>
        <taxon>Gunneridae</taxon>
        <taxon>Pentapetalae</taxon>
        <taxon>Caryophyllales</taxon>
        <taxon>Chenopodiaceae</taxon>
        <taxon>Chenopodioideae</taxon>
        <taxon>Anserineae</taxon>
        <taxon>Spinacia</taxon>
    </lineage>
</organism>
<evidence type="ECO:0000313" key="3">
    <source>
        <dbReference type="Proteomes" id="UP000813463"/>
    </source>
</evidence>
<feature type="compositionally biased region" description="Basic and acidic residues" evidence="1">
    <location>
        <begin position="1"/>
        <end position="15"/>
    </location>
</feature>
<evidence type="ECO:0000313" key="4">
    <source>
        <dbReference type="RefSeq" id="XP_056692791.1"/>
    </source>
</evidence>
<dbReference type="GeneID" id="110804186"/>
<gene>
    <name evidence="4" type="primary">LOC110804186</name>
</gene>
<evidence type="ECO:0000256" key="1">
    <source>
        <dbReference type="SAM" id="MobiDB-lite"/>
    </source>
</evidence>
<dbReference type="InterPro" id="IPR051564">
    <property type="entry name" value="LRR_receptor-like_kinase"/>
</dbReference>
<dbReference type="PANTHER" id="PTHR48055">
    <property type="entry name" value="LEUCINE-RICH REPEAT RECEPTOR PROTEIN KINASE EMS1"/>
    <property type="match status" value="1"/>
</dbReference>
<reference evidence="4" key="2">
    <citation type="submission" date="2025-08" db="UniProtKB">
        <authorList>
            <consortium name="RefSeq"/>
        </authorList>
    </citation>
    <scope>IDENTIFICATION</scope>
    <source>
        <tissue evidence="4">Leaf</tissue>
    </source>
</reference>
<protein>
    <submittedName>
        <fullName evidence="4">Probable LRR receptor-like serine/threonine-protein kinase At3g47570 isoform X1</fullName>
    </submittedName>
</protein>
<dbReference type="InterPro" id="IPR011009">
    <property type="entry name" value="Kinase-like_dom_sf"/>
</dbReference>
<keyword evidence="3" id="KW-1185">Reference proteome</keyword>
<feature type="domain" description="Protein kinase" evidence="2">
    <location>
        <begin position="1"/>
        <end position="302"/>
    </location>
</feature>
<sequence length="302" mass="33747">MGQGAERRAGLREHNQGISRSSSCCVPCGVWTVDQTTVVVMFVSLSRYLRGWKREVKEVLQKINELYSREMLAYRSSTHVKETTFTVKCEYQGNDFKAIQGNDFKALIYEFMNGESLETWLHLNEENNNEILEVGKLSRLQRVNIAVDVACALDYIHHGCEVRIVHRDLKQKPSNVLLDTDMVAHVGDFVLARFLPQPSHPNQSSSPAAVKGTIGYAAPEYGLGADPTTAGDVYSYGFLLEMMTGKRPTEEMFNEAGLNLHTYVSAALPDNVMQIIDPSLLDNEGDLINDTRTRGETAIIGR</sequence>
<dbReference type="PANTHER" id="PTHR48055:SF55">
    <property type="entry name" value="PROTEIN KINASE DOMAIN-CONTAINING PROTEIN"/>
    <property type="match status" value="1"/>
</dbReference>
<dbReference type="SUPFAM" id="SSF56112">
    <property type="entry name" value="Protein kinase-like (PK-like)"/>
    <property type="match status" value="1"/>
</dbReference>
<dbReference type="PROSITE" id="PS50011">
    <property type="entry name" value="PROTEIN_KINASE_DOM"/>
    <property type="match status" value="1"/>
</dbReference>
<dbReference type="RefSeq" id="XP_056692791.1">
    <property type="nucleotide sequence ID" value="XM_056836813.1"/>
</dbReference>
<name>A0ABM3RB09_SPIOL</name>